<reference evidence="2" key="1">
    <citation type="submission" date="2021-12" db="EMBL/GenBank/DDBJ databases">
        <authorList>
            <person name="Zaccaron A."/>
            <person name="Stergiopoulos I."/>
        </authorList>
    </citation>
    <scope>NUCLEOTIDE SEQUENCE</scope>
    <source>
        <strain evidence="2">Race5_Kim</strain>
    </source>
</reference>
<reference evidence="2" key="2">
    <citation type="journal article" date="2022" name="Microb. Genom.">
        <title>A chromosome-scale genome assembly of the tomato pathogen Cladosporium fulvum reveals a compartmentalized genome architecture and the presence of a dispensable chromosome.</title>
        <authorList>
            <person name="Zaccaron A.Z."/>
            <person name="Chen L.H."/>
            <person name="Samaras A."/>
            <person name="Stergiopoulos I."/>
        </authorList>
    </citation>
    <scope>NUCLEOTIDE SEQUENCE</scope>
    <source>
        <strain evidence="2">Race5_Kim</strain>
    </source>
</reference>
<feature type="region of interest" description="Disordered" evidence="1">
    <location>
        <begin position="196"/>
        <end position="273"/>
    </location>
</feature>
<dbReference type="Proteomes" id="UP000756132">
    <property type="component" value="Chromosome 7"/>
</dbReference>
<feature type="region of interest" description="Disordered" evidence="1">
    <location>
        <begin position="1"/>
        <end position="40"/>
    </location>
</feature>
<proteinExistence type="predicted"/>
<accession>A0A9Q8PCT5</accession>
<evidence type="ECO:0000313" key="3">
    <source>
        <dbReference type="Proteomes" id="UP000756132"/>
    </source>
</evidence>
<dbReference type="OrthoDB" id="10544599at2759"/>
<name>A0A9Q8PCT5_PASFU</name>
<feature type="compositionally biased region" description="Basic and acidic residues" evidence="1">
    <location>
        <begin position="215"/>
        <end position="232"/>
    </location>
</feature>
<feature type="compositionally biased region" description="Acidic residues" evidence="1">
    <location>
        <begin position="264"/>
        <end position="273"/>
    </location>
</feature>
<evidence type="ECO:0000256" key="1">
    <source>
        <dbReference type="SAM" id="MobiDB-lite"/>
    </source>
</evidence>
<feature type="compositionally biased region" description="Polar residues" evidence="1">
    <location>
        <begin position="64"/>
        <end position="77"/>
    </location>
</feature>
<dbReference type="KEGG" id="ffu:CLAFUR5_10720"/>
<feature type="compositionally biased region" description="Polar residues" evidence="1">
    <location>
        <begin position="94"/>
        <end position="118"/>
    </location>
</feature>
<dbReference type="GeneID" id="71990598"/>
<sequence>MAPKPQGEKDAATGSSSDASSAAACGHVPAGSDGSDYAASTANATDDVNAHRSAGALSIANGGARTTNGAQSSQPVLATTGVHHESHHAAIQEGQASSQAGASGTDQEADQSGQTARSIRQKDASEGDEEEVMSAGFCGVTPRNTWWSSEEEWRQRSRSSGDNEEEGEAACKVNSSVSRPVTYYTSNYYREPKELSSVYGSASASGGPSKQKKSAHFDDAHLETEPKVRRWQTDSLPSARESVARNKRRLTAPPKTVPRAYSGSEDDLFVTSA</sequence>
<dbReference type="AlphaFoldDB" id="A0A9Q8PCT5"/>
<protein>
    <submittedName>
        <fullName evidence="2">Uncharacterized protein</fullName>
    </submittedName>
</protein>
<organism evidence="2 3">
    <name type="scientific">Passalora fulva</name>
    <name type="common">Tomato leaf mold</name>
    <name type="synonym">Cladosporium fulvum</name>
    <dbReference type="NCBI Taxonomy" id="5499"/>
    <lineage>
        <taxon>Eukaryota</taxon>
        <taxon>Fungi</taxon>
        <taxon>Dikarya</taxon>
        <taxon>Ascomycota</taxon>
        <taxon>Pezizomycotina</taxon>
        <taxon>Dothideomycetes</taxon>
        <taxon>Dothideomycetidae</taxon>
        <taxon>Mycosphaerellales</taxon>
        <taxon>Mycosphaerellaceae</taxon>
        <taxon>Fulvia</taxon>
    </lineage>
</organism>
<keyword evidence="3" id="KW-1185">Reference proteome</keyword>
<feature type="region of interest" description="Disordered" evidence="1">
    <location>
        <begin position="59"/>
        <end position="176"/>
    </location>
</feature>
<feature type="compositionally biased region" description="Low complexity" evidence="1">
    <location>
        <begin position="12"/>
        <end position="24"/>
    </location>
</feature>
<feature type="compositionally biased region" description="Basic and acidic residues" evidence="1">
    <location>
        <begin position="151"/>
        <end position="161"/>
    </location>
</feature>
<dbReference type="EMBL" id="CP090169">
    <property type="protein sequence ID" value="UJO20189.1"/>
    <property type="molecule type" value="Genomic_DNA"/>
</dbReference>
<feature type="compositionally biased region" description="Low complexity" evidence="1">
    <location>
        <begin position="196"/>
        <end position="209"/>
    </location>
</feature>
<dbReference type="OMA" id="SNYYREP"/>
<feature type="compositionally biased region" description="Basic and acidic residues" evidence="1">
    <location>
        <begin position="1"/>
        <end position="11"/>
    </location>
</feature>
<evidence type="ECO:0000313" key="2">
    <source>
        <dbReference type="EMBL" id="UJO20189.1"/>
    </source>
</evidence>
<gene>
    <name evidence="2" type="ORF">CLAFUR5_10720</name>
</gene>
<dbReference type="RefSeq" id="XP_047764555.1">
    <property type="nucleotide sequence ID" value="XM_047909868.1"/>
</dbReference>